<sequence length="168" mass="17557">MGRRGTVLKSAATSGRQLRSATKATSGTANNVTGVLRRSKRVSAGGKVVKPPPKPAKVPKFSKTIVIDSKKYPESAAHIKDAQKTLGKPSILTIDRTGAKQNRKDSLRGVPTQPKKDRDEYPPAVFKEGGSGASIKHIASGDNRGSGAVIGQAIKGLPNGAVIQLIAK</sequence>
<evidence type="ECO:0000313" key="4">
    <source>
        <dbReference type="Proteomes" id="UP000639606"/>
    </source>
</evidence>
<feature type="region of interest" description="Disordered" evidence="1">
    <location>
        <begin position="1"/>
        <end position="60"/>
    </location>
</feature>
<feature type="domain" description="Deoxyribonuclease NucA/NucB" evidence="2">
    <location>
        <begin position="96"/>
        <end position="160"/>
    </location>
</feature>
<dbReference type="RefSeq" id="WP_189223462.1">
    <property type="nucleotide sequence ID" value="NZ_BMRG01000004.1"/>
</dbReference>
<evidence type="ECO:0000313" key="3">
    <source>
        <dbReference type="EMBL" id="GGP52439.1"/>
    </source>
</evidence>
<comment type="caution">
    <text evidence="3">The sequence shown here is derived from an EMBL/GenBank/DDBJ whole genome shotgun (WGS) entry which is preliminary data.</text>
</comment>
<evidence type="ECO:0000259" key="2">
    <source>
        <dbReference type="Pfam" id="PF14040"/>
    </source>
</evidence>
<proteinExistence type="predicted"/>
<keyword evidence="4" id="KW-1185">Reference proteome</keyword>
<dbReference type="AlphaFoldDB" id="A0A918AKJ2"/>
<dbReference type="Pfam" id="PF14040">
    <property type="entry name" value="DNase_NucA_NucB"/>
    <property type="match status" value="1"/>
</dbReference>
<gene>
    <name evidence="3" type="ORF">GCM10010185_25680</name>
</gene>
<dbReference type="EMBL" id="BMRG01000004">
    <property type="protein sequence ID" value="GGP52439.1"/>
    <property type="molecule type" value="Genomic_DNA"/>
</dbReference>
<feature type="compositionally biased region" description="Polar residues" evidence="1">
    <location>
        <begin position="11"/>
        <end position="33"/>
    </location>
</feature>
<reference evidence="3" key="1">
    <citation type="journal article" date="2014" name="Int. J. Syst. Evol. Microbiol.">
        <title>Complete genome sequence of Corynebacterium casei LMG S-19264T (=DSM 44701T), isolated from a smear-ripened cheese.</title>
        <authorList>
            <consortium name="US DOE Joint Genome Institute (JGI-PGF)"/>
            <person name="Walter F."/>
            <person name="Albersmeier A."/>
            <person name="Kalinowski J."/>
            <person name="Ruckert C."/>
        </authorList>
    </citation>
    <scope>NUCLEOTIDE SEQUENCE</scope>
    <source>
        <strain evidence="3">JCM 3313</strain>
    </source>
</reference>
<dbReference type="Proteomes" id="UP000639606">
    <property type="component" value="Unassembled WGS sequence"/>
</dbReference>
<dbReference type="InterPro" id="IPR029476">
    <property type="entry name" value="DNase_NucA_NucB"/>
</dbReference>
<protein>
    <recommendedName>
        <fullName evidence="2">Deoxyribonuclease NucA/NucB domain-containing protein</fullName>
    </recommendedName>
</protein>
<organism evidence="3 4">
    <name type="scientific">Saccharothrix coeruleofusca</name>
    <dbReference type="NCBI Taxonomy" id="33919"/>
    <lineage>
        <taxon>Bacteria</taxon>
        <taxon>Bacillati</taxon>
        <taxon>Actinomycetota</taxon>
        <taxon>Actinomycetes</taxon>
        <taxon>Pseudonocardiales</taxon>
        <taxon>Pseudonocardiaceae</taxon>
        <taxon>Saccharothrix</taxon>
    </lineage>
</organism>
<reference evidence="3" key="2">
    <citation type="submission" date="2020-09" db="EMBL/GenBank/DDBJ databases">
        <authorList>
            <person name="Sun Q."/>
            <person name="Ohkuma M."/>
        </authorList>
    </citation>
    <scope>NUCLEOTIDE SEQUENCE</scope>
    <source>
        <strain evidence="3">JCM 3313</strain>
    </source>
</reference>
<feature type="region of interest" description="Disordered" evidence="1">
    <location>
        <begin position="90"/>
        <end position="132"/>
    </location>
</feature>
<name>A0A918AKJ2_9PSEU</name>
<accession>A0A918AKJ2</accession>
<evidence type="ECO:0000256" key="1">
    <source>
        <dbReference type="SAM" id="MobiDB-lite"/>
    </source>
</evidence>